<dbReference type="InterPro" id="IPR059180">
    <property type="entry name" value="3D_YorM"/>
</dbReference>
<protein>
    <recommendedName>
        <fullName evidence="2">3D domain-containing protein</fullName>
    </recommendedName>
</protein>
<evidence type="ECO:0008006" key="2">
    <source>
        <dbReference type="Google" id="ProtNLM"/>
    </source>
</evidence>
<dbReference type="EMBL" id="MT142309">
    <property type="protein sequence ID" value="QJA77899.1"/>
    <property type="molecule type" value="Genomic_DNA"/>
</dbReference>
<sequence>MKSIIDGILIGFVLALLILLTVFIAKIEKHSLSSSKALITIHTDLVDIGAIIKEIQGAKVQLVTITAYHPPSRGINSDSDPNRTALMVKPKPGWTAVISRNMIKYGWIGKKIYAPNIGVWKIEGVMGKEVIGNQIDLCFPSHKKAMAFGVKRNIMMTAFD</sequence>
<accession>A0A6M3K7X3</accession>
<reference evidence="1" key="1">
    <citation type="submission" date="2020-03" db="EMBL/GenBank/DDBJ databases">
        <title>The deep terrestrial virosphere.</title>
        <authorList>
            <person name="Holmfeldt K."/>
            <person name="Nilsson E."/>
            <person name="Simone D."/>
            <person name="Lopez-Fernandez M."/>
            <person name="Wu X."/>
            <person name="de Brujin I."/>
            <person name="Lundin D."/>
            <person name="Andersson A."/>
            <person name="Bertilsson S."/>
            <person name="Dopson M."/>
        </authorList>
    </citation>
    <scope>NUCLEOTIDE SEQUENCE</scope>
    <source>
        <strain evidence="1">MM415A01190</strain>
    </source>
</reference>
<evidence type="ECO:0000313" key="1">
    <source>
        <dbReference type="EMBL" id="QJA77899.1"/>
    </source>
</evidence>
<dbReference type="AlphaFoldDB" id="A0A6M3K7X3"/>
<dbReference type="CDD" id="cd14667">
    <property type="entry name" value="3D_containing_proteins"/>
    <property type="match status" value="1"/>
</dbReference>
<proteinExistence type="predicted"/>
<gene>
    <name evidence="1" type="ORF">MM415A01190_0004</name>
</gene>
<name>A0A6M3K7X3_9ZZZZ</name>
<organism evidence="1">
    <name type="scientific">viral metagenome</name>
    <dbReference type="NCBI Taxonomy" id="1070528"/>
    <lineage>
        <taxon>unclassified sequences</taxon>
        <taxon>metagenomes</taxon>
        <taxon>organismal metagenomes</taxon>
    </lineage>
</organism>